<dbReference type="Pfam" id="PF05603">
    <property type="entry name" value="Hikeshi-like_N"/>
    <property type="match status" value="1"/>
</dbReference>
<dbReference type="InterPro" id="IPR051330">
    <property type="entry name" value="Phosphatase_reg/MetRdx"/>
</dbReference>
<reference evidence="3 4" key="1">
    <citation type="journal article" date="2011" name="Genome Res.">
        <title>Phylogeny-wide analysis of social amoeba genomes highlights ancient origins for complex intercellular communication.</title>
        <authorList>
            <person name="Heidel A.J."/>
            <person name="Lawal H.M."/>
            <person name="Felder M."/>
            <person name="Schilde C."/>
            <person name="Helps N.R."/>
            <person name="Tunggal B."/>
            <person name="Rivero F."/>
            <person name="John U."/>
            <person name="Schleicher M."/>
            <person name="Eichinger L."/>
            <person name="Platzer M."/>
            <person name="Noegel A.A."/>
            <person name="Schaap P."/>
            <person name="Gloeckner G."/>
        </authorList>
    </citation>
    <scope>NUCLEOTIDE SEQUENCE [LARGE SCALE GENOMIC DNA]</scope>
    <source>
        <strain evidence="4">ATCC 26659 / Pp 5 / PN500</strain>
    </source>
</reference>
<evidence type="ECO:0000313" key="4">
    <source>
        <dbReference type="Proteomes" id="UP000001396"/>
    </source>
</evidence>
<evidence type="ECO:0000256" key="1">
    <source>
        <dbReference type="ARBA" id="ARBA00006658"/>
    </source>
</evidence>
<keyword evidence="4" id="KW-1185">Reference proteome</keyword>
<proteinExistence type="inferred from homology"/>
<accession>D3BIE2</accession>
<evidence type="ECO:0000313" key="3">
    <source>
        <dbReference type="EMBL" id="EFA79042.1"/>
    </source>
</evidence>
<dbReference type="STRING" id="670386.D3BIE2"/>
<dbReference type="GO" id="GO:0031929">
    <property type="term" value="P:TOR signaling"/>
    <property type="evidence" value="ECO:0007669"/>
    <property type="project" value="TreeGrafter"/>
</dbReference>
<dbReference type="PANTHER" id="PTHR21021:SF16">
    <property type="entry name" value="TIP41-LIKE PROTEIN"/>
    <property type="match status" value="1"/>
</dbReference>
<dbReference type="GO" id="GO:0005829">
    <property type="term" value="C:cytosol"/>
    <property type="evidence" value="ECO:0007669"/>
    <property type="project" value="TreeGrafter"/>
</dbReference>
<evidence type="ECO:0000259" key="2">
    <source>
        <dbReference type="Pfam" id="PF05603"/>
    </source>
</evidence>
<organism evidence="3 4">
    <name type="scientific">Heterostelium pallidum (strain ATCC 26659 / Pp 5 / PN500)</name>
    <name type="common">Cellular slime mold</name>
    <name type="synonym">Polysphondylium pallidum</name>
    <dbReference type="NCBI Taxonomy" id="670386"/>
    <lineage>
        <taxon>Eukaryota</taxon>
        <taxon>Amoebozoa</taxon>
        <taxon>Evosea</taxon>
        <taxon>Eumycetozoa</taxon>
        <taxon>Dictyostelia</taxon>
        <taxon>Acytosteliales</taxon>
        <taxon>Acytosteliaceae</taxon>
        <taxon>Heterostelium</taxon>
    </lineage>
</organism>
<dbReference type="InterPro" id="IPR007303">
    <property type="entry name" value="TIP41-like"/>
</dbReference>
<feature type="domain" description="Hikeshi-like N-terminal" evidence="2">
    <location>
        <begin position="5"/>
        <end position="117"/>
    </location>
</feature>
<dbReference type="FunCoup" id="D3BIE2">
    <property type="interactions" value="621"/>
</dbReference>
<dbReference type="AlphaFoldDB" id="D3BIE2"/>
<comment type="caution">
    <text evidence="3">The sequence shown here is derived from an EMBL/GenBank/DDBJ whole genome shotgun (WGS) entry which is preliminary data.</text>
</comment>
<dbReference type="InterPro" id="IPR008493">
    <property type="entry name" value="Hikeshi-like_N"/>
</dbReference>
<sequence length="423" mass="48232">MFGYVISGRPVQPSVTQLQPGKFFFQIDDATNVHNFAVFLTEQNFPAGYGAAIYLSYTPFQDWKYLGFINSLKPSAFFSILQEGDMTMIDQSKSVAQVGISIETEAEINAKQKTNAASDNTTFKAIDFKQYAFKMCHNFVNYVLSFAVSQQQQQQQELPPGTKLLKNGVAVNGWVVTTSKKPILNSTEKEEWERELQLNELPEMVFGNNYVSVAREDNSFSIVFNTHDALSLCKKTADQTIKVAASARWQAINQGTFTGPLEKSFEWTFTTPYNGSVLKDGHIYTMTNRPQSIFETTTTEQIDIEKLKRPDPILFYDDVILFEDELADNGISMLSVKVRAMPTGIFVLQRFFLRVDDVLLRCYDTRLYLEFGNSYFLMESMLKEANYDLLKPIFDRDPTFVSNVNMIVQQLPIKSLTVEKIKF</sequence>
<dbReference type="EMBL" id="ADBJ01000037">
    <property type="protein sequence ID" value="EFA79042.1"/>
    <property type="molecule type" value="Genomic_DNA"/>
</dbReference>
<name>D3BIE2_HETP5</name>
<gene>
    <name evidence="3" type="ORF">PPL_08512</name>
</gene>
<dbReference type="Pfam" id="PF04176">
    <property type="entry name" value="TIP41"/>
    <property type="match status" value="1"/>
</dbReference>
<protein>
    <recommendedName>
        <fullName evidence="2">Hikeshi-like N-terminal domain-containing protein</fullName>
    </recommendedName>
</protein>
<dbReference type="PANTHER" id="PTHR21021">
    <property type="entry name" value="GAF/PUTATIVE CYTOSKELETAL PROTEIN"/>
    <property type="match status" value="1"/>
</dbReference>
<dbReference type="RefSeq" id="XP_020431165.1">
    <property type="nucleotide sequence ID" value="XM_020579326.1"/>
</dbReference>
<comment type="similarity">
    <text evidence="1">Belongs to the TIP41 family.</text>
</comment>
<dbReference type="GeneID" id="31363991"/>
<dbReference type="Proteomes" id="UP000001396">
    <property type="component" value="Unassembled WGS sequence"/>
</dbReference>
<dbReference type="InParanoid" id="D3BIE2"/>